<dbReference type="Proteomes" id="UP001500523">
    <property type="component" value="Unassembled WGS sequence"/>
</dbReference>
<comment type="caution">
    <text evidence="1">The sequence shown here is derived from an EMBL/GenBank/DDBJ whole genome shotgun (WGS) entry which is preliminary data.</text>
</comment>
<accession>A0ABP7DZN1</accession>
<sequence length="68" mass="7467">MVDRSGRRITESGAEIDFMTNERAGIDRVQEAAALAERLIAVAEELDCWVAAALVEQAKHLLVNRDAT</sequence>
<proteinExistence type="predicted"/>
<evidence type="ECO:0000313" key="1">
    <source>
        <dbReference type="EMBL" id="GAA3712405.1"/>
    </source>
</evidence>
<keyword evidence="2" id="KW-1185">Reference proteome</keyword>
<protein>
    <submittedName>
        <fullName evidence="1">Uncharacterized protein</fullName>
    </submittedName>
</protein>
<gene>
    <name evidence="1" type="ORF">GCM10022268_21580</name>
</gene>
<evidence type="ECO:0000313" key="2">
    <source>
        <dbReference type="Proteomes" id="UP001500523"/>
    </source>
</evidence>
<dbReference type="RefSeq" id="WP_344693391.1">
    <property type="nucleotide sequence ID" value="NZ_BAABBF010000004.1"/>
</dbReference>
<name>A0ABP7DZN1_9SPHN</name>
<reference evidence="2" key="1">
    <citation type="journal article" date="2019" name="Int. J. Syst. Evol. Microbiol.">
        <title>The Global Catalogue of Microorganisms (GCM) 10K type strain sequencing project: providing services to taxonomists for standard genome sequencing and annotation.</title>
        <authorList>
            <consortium name="The Broad Institute Genomics Platform"/>
            <consortium name="The Broad Institute Genome Sequencing Center for Infectious Disease"/>
            <person name="Wu L."/>
            <person name="Ma J."/>
        </authorList>
    </citation>
    <scope>NUCLEOTIDE SEQUENCE [LARGE SCALE GENOMIC DNA]</scope>
    <source>
        <strain evidence="2">JCM 17498</strain>
    </source>
</reference>
<dbReference type="EMBL" id="BAABBF010000004">
    <property type="protein sequence ID" value="GAA3712405.1"/>
    <property type="molecule type" value="Genomic_DNA"/>
</dbReference>
<organism evidence="1 2">
    <name type="scientific">Sphingomonas cynarae</name>
    <dbReference type="NCBI Taxonomy" id="930197"/>
    <lineage>
        <taxon>Bacteria</taxon>
        <taxon>Pseudomonadati</taxon>
        <taxon>Pseudomonadota</taxon>
        <taxon>Alphaproteobacteria</taxon>
        <taxon>Sphingomonadales</taxon>
        <taxon>Sphingomonadaceae</taxon>
        <taxon>Sphingomonas</taxon>
    </lineage>
</organism>